<protein>
    <recommendedName>
        <fullName evidence="3">Secreted protein</fullName>
    </recommendedName>
</protein>
<keyword evidence="2" id="KW-1185">Reference proteome</keyword>
<reference evidence="1 2" key="1">
    <citation type="journal article" date="2022" name="Nat. Ecol. Evol.">
        <title>A masculinizing supergene underlies an exaggerated male reproductive morph in a spider.</title>
        <authorList>
            <person name="Hendrickx F."/>
            <person name="De Corte Z."/>
            <person name="Sonet G."/>
            <person name="Van Belleghem S.M."/>
            <person name="Kostlbacher S."/>
            <person name="Vangestel C."/>
        </authorList>
    </citation>
    <scope>NUCLEOTIDE SEQUENCE [LARGE SCALE GENOMIC DNA]</scope>
    <source>
        <strain evidence="1">W744_W776</strain>
    </source>
</reference>
<comment type="caution">
    <text evidence="1">The sequence shown here is derived from an EMBL/GenBank/DDBJ whole genome shotgun (WGS) entry which is preliminary data.</text>
</comment>
<dbReference type="EMBL" id="JAFNEN010000495">
    <property type="protein sequence ID" value="KAG8181790.1"/>
    <property type="molecule type" value="Genomic_DNA"/>
</dbReference>
<organism evidence="1 2">
    <name type="scientific">Oedothorax gibbosus</name>
    <dbReference type="NCBI Taxonomy" id="931172"/>
    <lineage>
        <taxon>Eukaryota</taxon>
        <taxon>Metazoa</taxon>
        <taxon>Ecdysozoa</taxon>
        <taxon>Arthropoda</taxon>
        <taxon>Chelicerata</taxon>
        <taxon>Arachnida</taxon>
        <taxon>Araneae</taxon>
        <taxon>Araneomorphae</taxon>
        <taxon>Entelegynae</taxon>
        <taxon>Araneoidea</taxon>
        <taxon>Linyphiidae</taxon>
        <taxon>Erigoninae</taxon>
        <taxon>Oedothorax</taxon>
    </lineage>
</organism>
<dbReference type="Proteomes" id="UP000827092">
    <property type="component" value="Unassembled WGS sequence"/>
</dbReference>
<evidence type="ECO:0000313" key="2">
    <source>
        <dbReference type="Proteomes" id="UP000827092"/>
    </source>
</evidence>
<evidence type="ECO:0008006" key="3">
    <source>
        <dbReference type="Google" id="ProtNLM"/>
    </source>
</evidence>
<gene>
    <name evidence="1" type="ORF">JTE90_000082</name>
</gene>
<name>A0AAV6UE40_9ARAC</name>
<dbReference type="AlphaFoldDB" id="A0AAV6UE40"/>
<sequence>MVRALACFSNVLPFIIPAYPSIGHHGDCFTLKGSAVQNTTENWIRTGRQASPRTALPGRSTCTVRLGLTRPWIWTRFMR</sequence>
<evidence type="ECO:0000313" key="1">
    <source>
        <dbReference type="EMBL" id="KAG8181790.1"/>
    </source>
</evidence>
<accession>A0AAV6UE40</accession>
<proteinExistence type="predicted"/>